<gene>
    <name evidence="1" type="ORF">F4821DRAFT_252073</name>
</gene>
<protein>
    <submittedName>
        <fullName evidence="1">Uncharacterized protein</fullName>
    </submittedName>
</protein>
<evidence type="ECO:0000313" key="2">
    <source>
        <dbReference type="Proteomes" id="UP001497680"/>
    </source>
</evidence>
<comment type="caution">
    <text evidence="1">The sequence shown here is derived from an EMBL/GenBank/DDBJ whole genome shotgun (WGS) entry which is preliminary data.</text>
</comment>
<accession>A0ACC0CIG4</accession>
<dbReference type="EMBL" id="MU394472">
    <property type="protein sequence ID" value="KAI6080185.1"/>
    <property type="molecule type" value="Genomic_DNA"/>
</dbReference>
<sequence>MDIPSDLLEPGKMVAPADLANVLCRALCTSLGEQKVALSGTNAYNSSVESYFSQQQQALQPACIVFPETTEDVSVIIKTLTSHQGGQSNFAIRSGGHASWLGASNIAGGVVIDLQGLNLLDVHDDRSTISVGAGVSWDEVYARLDPIGLSANGGRCAEVGVSGLTLGSGLSFFSPRYGWTCDTATNFELVLADASIVQVNAESDPELFRALKGGSNNFGVVTRIDFTTFKQGSMWYGAIYHPLDVADDVISELVKICSADVYDEYSSIITSFGYSQEQGMSAVANTLVYTKEVESPPVYQGLLSLPSFMNTSQLSNMTTLSKVTRNLSPEHPRSLNRVTTLLLDTEVIKAAVARWNASLSGLSDVTNLVWSFTLEPLPPAIYSRHAKSNALGLAEGSRTLVVALISVTWTDASHDEIVTGAAKKLIDDINNDAQQLGGFNPYIFLNYADQDQDVIGSYGTASVSQLQAVQERVDPSRVFTNQVPGGYKVPQK</sequence>
<evidence type="ECO:0000313" key="1">
    <source>
        <dbReference type="EMBL" id="KAI6080185.1"/>
    </source>
</evidence>
<keyword evidence="2" id="KW-1185">Reference proteome</keyword>
<name>A0ACC0CIG4_9PEZI</name>
<reference evidence="1 2" key="1">
    <citation type="journal article" date="2022" name="New Phytol.">
        <title>Ecological generalism drives hyperdiversity of secondary metabolite gene clusters in xylarialean endophytes.</title>
        <authorList>
            <person name="Franco M.E.E."/>
            <person name="Wisecaver J.H."/>
            <person name="Arnold A.E."/>
            <person name="Ju Y.M."/>
            <person name="Slot J.C."/>
            <person name="Ahrendt S."/>
            <person name="Moore L.P."/>
            <person name="Eastman K.E."/>
            <person name="Scott K."/>
            <person name="Konkel Z."/>
            <person name="Mondo S.J."/>
            <person name="Kuo A."/>
            <person name="Hayes R.D."/>
            <person name="Haridas S."/>
            <person name="Andreopoulos B."/>
            <person name="Riley R."/>
            <person name="LaButti K."/>
            <person name="Pangilinan J."/>
            <person name="Lipzen A."/>
            <person name="Amirebrahimi M."/>
            <person name="Yan J."/>
            <person name="Adam C."/>
            <person name="Keymanesh K."/>
            <person name="Ng V."/>
            <person name="Louie K."/>
            <person name="Northen T."/>
            <person name="Drula E."/>
            <person name="Henrissat B."/>
            <person name="Hsieh H.M."/>
            <person name="Youens-Clark K."/>
            <person name="Lutzoni F."/>
            <person name="Miadlikowska J."/>
            <person name="Eastwood D.C."/>
            <person name="Hamelin R.C."/>
            <person name="Grigoriev I.V."/>
            <person name="U'Ren J.M."/>
        </authorList>
    </citation>
    <scope>NUCLEOTIDE SEQUENCE [LARGE SCALE GENOMIC DNA]</scope>
    <source>
        <strain evidence="1 2">ER1909</strain>
    </source>
</reference>
<dbReference type="Proteomes" id="UP001497680">
    <property type="component" value="Unassembled WGS sequence"/>
</dbReference>
<organism evidence="1 2">
    <name type="scientific">Hypoxylon rubiginosum</name>
    <dbReference type="NCBI Taxonomy" id="110542"/>
    <lineage>
        <taxon>Eukaryota</taxon>
        <taxon>Fungi</taxon>
        <taxon>Dikarya</taxon>
        <taxon>Ascomycota</taxon>
        <taxon>Pezizomycotina</taxon>
        <taxon>Sordariomycetes</taxon>
        <taxon>Xylariomycetidae</taxon>
        <taxon>Xylariales</taxon>
        <taxon>Hypoxylaceae</taxon>
        <taxon>Hypoxylon</taxon>
    </lineage>
</organism>
<proteinExistence type="predicted"/>